<dbReference type="Gene3D" id="3.50.90.10">
    <property type="entry name" value="YerB-like"/>
    <property type="match status" value="1"/>
</dbReference>
<dbReference type="InterPro" id="IPR023158">
    <property type="entry name" value="YerB-like_sf"/>
</dbReference>
<feature type="signal peptide" evidence="1">
    <location>
        <begin position="1"/>
        <end position="23"/>
    </location>
</feature>
<evidence type="ECO:0000256" key="1">
    <source>
        <dbReference type="SAM" id="SignalP"/>
    </source>
</evidence>
<evidence type="ECO:0000313" key="4">
    <source>
        <dbReference type="EMBL" id="KRO30639.1"/>
    </source>
</evidence>
<comment type="caution">
    <text evidence="4">The sequence shown here is derived from an EMBL/GenBank/DDBJ whole genome shotgun (WGS) entry which is preliminary data.</text>
</comment>
<evidence type="ECO:0000259" key="3">
    <source>
        <dbReference type="Pfam" id="PF17479"/>
    </source>
</evidence>
<dbReference type="Proteomes" id="UP000053941">
    <property type="component" value="Unassembled WGS sequence"/>
</dbReference>
<keyword evidence="1" id="KW-0732">Signal</keyword>
<name>A0A0R2NXU9_9ACTN</name>
<protein>
    <recommendedName>
        <fullName evidence="6">DUF3048 domain-containing protein</fullName>
    </recommendedName>
</protein>
<organism evidence="4 5">
    <name type="scientific">Actinobacteria bacterium BACL2 MAG-120802-bin41</name>
    <dbReference type="NCBI Taxonomy" id="1655568"/>
    <lineage>
        <taxon>Bacteria</taxon>
        <taxon>Bacillati</taxon>
        <taxon>Actinomycetota</taxon>
        <taxon>Actinomycetes</taxon>
        <taxon>Actinomycetes incertae sedis</taxon>
        <taxon>ac1 cluster</taxon>
    </lineage>
</organism>
<dbReference type="Pfam" id="PF17479">
    <property type="entry name" value="DUF3048_C"/>
    <property type="match status" value="1"/>
</dbReference>
<evidence type="ECO:0008006" key="6">
    <source>
        <dbReference type="Google" id="ProtNLM"/>
    </source>
</evidence>
<dbReference type="InterPro" id="IPR021416">
    <property type="entry name" value="DUF3048_N"/>
</dbReference>
<reference evidence="4 5" key="1">
    <citation type="submission" date="2015-10" db="EMBL/GenBank/DDBJ databases">
        <title>Metagenome-Assembled Genomes uncover a global brackish microbiome.</title>
        <authorList>
            <person name="Hugerth L.W."/>
            <person name="Larsson J."/>
            <person name="Alneberg J."/>
            <person name="Lindh M.V."/>
            <person name="Legrand C."/>
            <person name="Pinhassi J."/>
            <person name="Andersson A.F."/>
        </authorList>
    </citation>
    <scope>NUCLEOTIDE SEQUENCE [LARGE SCALE GENOMIC DNA]</scope>
    <source>
        <strain evidence="4">BACL2 MAG-120802-bin41</strain>
    </source>
</reference>
<evidence type="ECO:0000313" key="5">
    <source>
        <dbReference type="Proteomes" id="UP000053941"/>
    </source>
</evidence>
<proteinExistence type="predicted"/>
<sequence length="325" mass="35725">MKRLLPLALLSLLLTSCASPPSAEEKIEIERNFYTNLPGSSGKVLAVKFDDTSAAHPQAGVEAADIVYITQVEAGLTRLMGIYSSNYPEVLGPIRSARISDLSILGEYGKVGFLYSGAQSKMRPVISASNLVNLSAERNPPSIYFNDSSRRSPYSMMVRPNLLLEKAGDVELAKMPGWQHGARAEDARKIISAEIEWPNATYEALWSDSEKKFLLNHNGRTNIASSGIQLGSTMMVIQIVKISPSEYGDKFGGVTPKSEVIGSGHGYLLRNQRVVKALWNRESLSEPTTWSLEDGSPAYFSPGQIWFFLTENEPKFTYLPKVAKG</sequence>
<accession>A0A0R2NXU9</accession>
<feature type="chain" id="PRO_5006421292" description="DUF3048 domain-containing protein" evidence="1">
    <location>
        <begin position="24"/>
        <end position="325"/>
    </location>
</feature>
<dbReference type="Pfam" id="PF11258">
    <property type="entry name" value="DUF3048"/>
    <property type="match status" value="1"/>
</dbReference>
<dbReference type="PROSITE" id="PS51257">
    <property type="entry name" value="PROKAR_LIPOPROTEIN"/>
    <property type="match status" value="1"/>
</dbReference>
<dbReference type="InterPro" id="IPR035328">
    <property type="entry name" value="DUF3048_C"/>
</dbReference>
<dbReference type="AlphaFoldDB" id="A0A0R2NXU9"/>
<dbReference type="EMBL" id="LIAS01000082">
    <property type="protein sequence ID" value="KRO30639.1"/>
    <property type="molecule type" value="Genomic_DNA"/>
</dbReference>
<feature type="domain" description="DUF3048" evidence="3">
    <location>
        <begin position="202"/>
        <end position="306"/>
    </location>
</feature>
<evidence type="ECO:0000259" key="2">
    <source>
        <dbReference type="Pfam" id="PF11258"/>
    </source>
</evidence>
<dbReference type="SUPFAM" id="SSF159774">
    <property type="entry name" value="YerB-like"/>
    <property type="match status" value="1"/>
</dbReference>
<gene>
    <name evidence="4" type="ORF">ABR60_02560</name>
</gene>
<feature type="domain" description="DUF3048" evidence="2">
    <location>
        <begin position="43"/>
        <end position="167"/>
    </location>
</feature>